<protein>
    <submittedName>
        <fullName evidence="2">Uncharacterized protein</fullName>
    </submittedName>
</protein>
<dbReference type="EMBL" id="MGBC01000046">
    <property type="protein sequence ID" value="OGK59338.1"/>
    <property type="molecule type" value="Genomic_DNA"/>
</dbReference>
<dbReference type="AlphaFoldDB" id="A0A1F7JUP9"/>
<evidence type="ECO:0000313" key="3">
    <source>
        <dbReference type="Proteomes" id="UP000176269"/>
    </source>
</evidence>
<accession>A0A1F7JUP9</accession>
<gene>
    <name evidence="2" type="ORF">A3I56_02505</name>
</gene>
<dbReference type="Proteomes" id="UP000176269">
    <property type="component" value="Unassembled WGS sequence"/>
</dbReference>
<keyword evidence="1" id="KW-0472">Membrane</keyword>
<proteinExistence type="predicted"/>
<name>A0A1F7JUP9_9BACT</name>
<evidence type="ECO:0000256" key="1">
    <source>
        <dbReference type="SAM" id="Phobius"/>
    </source>
</evidence>
<sequence>MKDIELNPLTKGQRKLLQLGIILILGIFLIGYFFLVSKRNSTVYLENQNLHVFDDSITFTYPDRLSMHSPYLLVVKPEKQITYIYNLEQKKKEKEVKEIALDYQNGKLLYVKGATTFIDTQDLGVLCEQGIIKSEQELLCVTKVNPNSIQNKLISIDLETKKQKDIYISQNIISDVNFIDKSYYIGEIDFKNNKSYLVINGSKPIKSPNIVSLIYEMNGGVYFASFKSALNQEKESYYAVIENKAAKQEDNKIYLLK</sequence>
<feature type="transmembrane region" description="Helical" evidence="1">
    <location>
        <begin position="16"/>
        <end position="35"/>
    </location>
</feature>
<organism evidence="2 3">
    <name type="scientific">Candidatus Roizmanbacteria bacterium RIFCSPLOWO2_02_FULL_43_10</name>
    <dbReference type="NCBI Taxonomy" id="1802078"/>
    <lineage>
        <taxon>Bacteria</taxon>
        <taxon>Candidatus Roizmaniibacteriota</taxon>
    </lineage>
</organism>
<reference evidence="2 3" key="1">
    <citation type="journal article" date="2016" name="Nat. Commun.">
        <title>Thousands of microbial genomes shed light on interconnected biogeochemical processes in an aquifer system.</title>
        <authorList>
            <person name="Anantharaman K."/>
            <person name="Brown C.T."/>
            <person name="Hug L.A."/>
            <person name="Sharon I."/>
            <person name="Castelle C.J."/>
            <person name="Probst A.J."/>
            <person name="Thomas B.C."/>
            <person name="Singh A."/>
            <person name="Wilkins M.J."/>
            <person name="Karaoz U."/>
            <person name="Brodie E.L."/>
            <person name="Williams K.H."/>
            <person name="Hubbard S.S."/>
            <person name="Banfield J.F."/>
        </authorList>
    </citation>
    <scope>NUCLEOTIDE SEQUENCE [LARGE SCALE GENOMIC DNA]</scope>
</reference>
<keyword evidence="1" id="KW-0812">Transmembrane</keyword>
<evidence type="ECO:0000313" key="2">
    <source>
        <dbReference type="EMBL" id="OGK59338.1"/>
    </source>
</evidence>
<comment type="caution">
    <text evidence="2">The sequence shown here is derived from an EMBL/GenBank/DDBJ whole genome shotgun (WGS) entry which is preliminary data.</text>
</comment>
<keyword evidence="1" id="KW-1133">Transmembrane helix</keyword>